<comment type="caution">
    <text evidence="2">The sequence shown here is derived from an EMBL/GenBank/DDBJ whole genome shotgun (WGS) entry which is preliminary data.</text>
</comment>
<dbReference type="AlphaFoldDB" id="A0A8H7PCV1"/>
<sequence length="371" mass="41410">MNHIRIIEFELQGNEIDLIDRTDVSRAEIKGNLHFQVQKPTKLASIIIKLQGECLMVLNKPSPVERTSPAGTSSPSAKCHLVNSSNDILDEQKEFTTGTHVVPFSFNLRNDLPSSQEYNFADGSISITYKLSAVMQPPTNTLTKLVRSVSNSRAVAESFRTVNIKRFTAPSTTSLFPIKMAGYQGTTDQDVDYVFKIPEMVIASQQRLRIKGSLESNDEKCVIESVTTEIVERKTISLVSRDPLRPSTYAMHLGYKPLIETRVLGDCTYRTGPQLGQAIKLDYEVGFRSEDTIPPFTSPMLDIDHYLNVRIAFASYHSDALLKLPIQIATIQEWGGSPLSPQFSEQSPTSYKRGPWSPNYDRVSISATVSQ</sequence>
<name>A0A8H7PCV1_MORIS</name>
<evidence type="ECO:0000259" key="1">
    <source>
        <dbReference type="Pfam" id="PF00339"/>
    </source>
</evidence>
<dbReference type="InterPro" id="IPR011021">
    <property type="entry name" value="Arrestin-like_N"/>
</dbReference>
<feature type="domain" description="Arrestin-like N-terminal" evidence="1">
    <location>
        <begin position="20"/>
        <end position="139"/>
    </location>
</feature>
<dbReference type="InterPro" id="IPR050357">
    <property type="entry name" value="Arrestin_domain-protein"/>
</dbReference>
<protein>
    <recommendedName>
        <fullName evidence="1">Arrestin-like N-terminal domain-containing protein</fullName>
    </recommendedName>
</protein>
<keyword evidence="3" id="KW-1185">Reference proteome</keyword>
<reference evidence="2" key="1">
    <citation type="submission" date="2020-12" db="EMBL/GenBank/DDBJ databases">
        <title>Metabolic potential, ecology and presence of endohyphal bacteria is reflected in genomic diversity of Mucoromycotina.</title>
        <authorList>
            <person name="Muszewska A."/>
            <person name="Okrasinska A."/>
            <person name="Steczkiewicz K."/>
            <person name="Drgas O."/>
            <person name="Orlowska M."/>
            <person name="Perlinska-Lenart U."/>
            <person name="Aleksandrzak-Piekarczyk T."/>
            <person name="Szatraj K."/>
            <person name="Zielenkiewicz U."/>
            <person name="Pilsyk S."/>
            <person name="Malc E."/>
            <person name="Mieczkowski P."/>
            <person name="Kruszewska J.S."/>
            <person name="Biernat P."/>
            <person name="Pawlowska J."/>
        </authorList>
    </citation>
    <scope>NUCLEOTIDE SEQUENCE</scope>
    <source>
        <strain evidence="2">WA0000067209</strain>
    </source>
</reference>
<evidence type="ECO:0000313" key="2">
    <source>
        <dbReference type="EMBL" id="KAG2171340.1"/>
    </source>
</evidence>
<gene>
    <name evidence="2" type="ORF">INT43_002962</name>
</gene>
<dbReference type="Pfam" id="PF00339">
    <property type="entry name" value="Arrestin_N"/>
    <property type="match status" value="1"/>
</dbReference>
<dbReference type="GO" id="GO:0015031">
    <property type="term" value="P:protein transport"/>
    <property type="evidence" value="ECO:0007669"/>
    <property type="project" value="TreeGrafter"/>
</dbReference>
<dbReference type="Proteomes" id="UP000654370">
    <property type="component" value="Unassembled WGS sequence"/>
</dbReference>
<dbReference type="InterPro" id="IPR014752">
    <property type="entry name" value="Arrestin-like_C"/>
</dbReference>
<dbReference type="PANTHER" id="PTHR11188:SF17">
    <property type="entry name" value="FI21816P1"/>
    <property type="match status" value="1"/>
</dbReference>
<proteinExistence type="predicted"/>
<dbReference type="PANTHER" id="PTHR11188">
    <property type="entry name" value="ARRESTIN DOMAIN CONTAINING PROTEIN"/>
    <property type="match status" value="1"/>
</dbReference>
<accession>A0A8H7PCV1</accession>
<organism evidence="2 3">
    <name type="scientific">Mortierella isabellina</name>
    <name type="common">Filamentous fungus</name>
    <name type="synonym">Umbelopsis isabellina</name>
    <dbReference type="NCBI Taxonomy" id="91625"/>
    <lineage>
        <taxon>Eukaryota</taxon>
        <taxon>Fungi</taxon>
        <taxon>Fungi incertae sedis</taxon>
        <taxon>Mucoromycota</taxon>
        <taxon>Mucoromycotina</taxon>
        <taxon>Umbelopsidomycetes</taxon>
        <taxon>Umbelopsidales</taxon>
        <taxon>Umbelopsidaceae</taxon>
        <taxon>Umbelopsis</taxon>
    </lineage>
</organism>
<dbReference type="Gene3D" id="2.60.40.640">
    <property type="match status" value="1"/>
</dbReference>
<dbReference type="EMBL" id="JAEPQZ010000022">
    <property type="protein sequence ID" value="KAG2171340.1"/>
    <property type="molecule type" value="Genomic_DNA"/>
</dbReference>
<dbReference type="GO" id="GO:0005737">
    <property type="term" value="C:cytoplasm"/>
    <property type="evidence" value="ECO:0007669"/>
    <property type="project" value="TreeGrafter"/>
</dbReference>
<dbReference type="OrthoDB" id="2341392at2759"/>
<evidence type="ECO:0000313" key="3">
    <source>
        <dbReference type="Proteomes" id="UP000654370"/>
    </source>
</evidence>